<accession>A0ABM8V1R8</accession>
<feature type="transmembrane region" description="Helical" evidence="7">
    <location>
        <begin position="230"/>
        <end position="249"/>
    </location>
</feature>
<dbReference type="PANTHER" id="PTHR42718:SF39">
    <property type="entry name" value="ACTINORHODIN TRANSPORTER-RELATED"/>
    <property type="match status" value="1"/>
</dbReference>
<keyword evidence="4 7" id="KW-1133">Transmembrane helix</keyword>
<dbReference type="CDD" id="cd17321">
    <property type="entry name" value="MFS_MMR_MDR_like"/>
    <property type="match status" value="1"/>
</dbReference>
<organism evidence="9 10">
    <name type="scientific">Thermobacillus xylanilyticus</name>
    <dbReference type="NCBI Taxonomy" id="76633"/>
    <lineage>
        <taxon>Bacteria</taxon>
        <taxon>Bacillati</taxon>
        <taxon>Bacillota</taxon>
        <taxon>Bacilli</taxon>
        <taxon>Bacillales</taxon>
        <taxon>Paenibacillaceae</taxon>
        <taxon>Thermobacillus</taxon>
    </lineage>
</organism>
<comment type="subcellular location">
    <subcellularLocation>
        <location evidence="1">Cell membrane</location>
        <topology evidence="1">Multi-pass membrane protein</topology>
    </subcellularLocation>
</comment>
<evidence type="ECO:0000256" key="7">
    <source>
        <dbReference type="SAM" id="Phobius"/>
    </source>
</evidence>
<dbReference type="SUPFAM" id="SSF103473">
    <property type="entry name" value="MFS general substrate transporter"/>
    <property type="match status" value="1"/>
</dbReference>
<dbReference type="PROSITE" id="PS50850">
    <property type="entry name" value="MFS"/>
    <property type="match status" value="1"/>
</dbReference>
<feature type="transmembrane region" description="Helical" evidence="7">
    <location>
        <begin position="371"/>
        <end position="392"/>
    </location>
</feature>
<gene>
    <name evidence="9" type="primary">txxe 1182</name>
    <name evidence="9" type="ORF">TXXE_05100</name>
</gene>
<dbReference type="Proteomes" id="UP000681526">
    <property type="component" value="Unassembled WGS sequence"/>
</dbReference>
<evidence type="ECO:0000259" key="8">
    <source>
        <dbReference type="PROSITE" id="PS50850"/>
    </source>
</evidence>
<feature type="transmembrane region" description="Helical" evidence="7">
    <location>
        <begin position="438"/>
        <end position="459"/>
    </location>
</feature>
<keyword evidence="5 7" id="KW-0472">Membrane</keyword>
<evidence type="ECO:0000256" key="6">
    <source>
        <dbReference type="SAM" id="MobiDB-lite"/>
    </source>
</evidence>
<evidence type="ECO:0000313" key="10">
    <source>
        <dbReference type="Proteomes" id="UP000681526"/>
    </source>
</evidence>
<dbReference type="Gene3D" id="1.20.1250.20">
    <property type="entry name" value="MFS general substrate transporter like domains"/>
    <property type="match status" value="1"/>
</dbReference>
<keyword evidence="10" id="KW-1185">Reference proteome</keyword>
<dbReference type="EMBL" id="CAJRAY010000023">
    <property type="protein sequence ID" value="CAG5081494.1"/>
    <property type="molecule type" value="Genomic_DNA"/>
</dbReference>
<evidence type="ECO:0000256" key="2">
    <source>
        <dbReference type="ARBA" id="ARBA00022448"/>
    </source>
</evidence>
<feature type="region of interest" description="Disordered" evidence="6">
    <location>
        <begin position="470"/>
        <end position="493"/>
    </location>
</feature>
<dbReference type="PANTHER" id="PTHR42718">
    <property type="entry name" value="MAJOR FACILITATOR SUPERFAMILY MULTIDRUG TRANSPORTER MFSC"/>
    <property type="match status" value="1"/>
</dbReference>
<proteinExistence type="predicted"/>
<comment type="caution">
    <text evidence="9">The sequence shown here is derived from an EMBL/GenBank/DDBJ whole genome shotgun (WGS) entry which is preliminary data.</text>
</comment>
<feature type="transmembrane region" description="Helical" evidence="7">
    <location>
        <begin position="171"/>
        <end position="190"/>
    </location>
</feature>
<dbReference type="InterPro" id="IPR011701">
    <property type="entry name" value="MFS"/>
</dbReference>
<feature type="transmembrane region" description="Helical" evidence="7">
    <location>
        <begin position="136"/>
        <end position="159"/>
    </location>
</feature>
<feature type="domain" description="Major facilitator superfamily (MFS) profile" evidence="8">
    <location>
        <begin position="12"/>
        <end position="466"/>
    </location>
</feature>
<evidence type="ECO:0000256" key="4">
    <source>
        <dbReference type="ARBA" id="ARBA00022989"/>
    </source>
</evidence>
<feature type="transmembrane region" description="Helical" evidence="7">
    <location>
        <begin position="404"/>
        <end position="432"/>
    </location>
</feature>
<evidence type="ECO:0000313" key="9">
    <source>
        <dbReference type="EMBL" id="CAG5081494.1"/>
    </source>
</evidence>
<feature type="transmembrane region" description="Helical" evidence="7">
    <location>
        <begin position="78"/>
        <end position="97"/>
    </location>
</feature>
<protein>
    <submittedName>
        <fullName evidence="9">Drug resistance transporter, EmrB/QacA subfamily</fullName>
    </submittedName>
</protein>
<sequence>MEATRDPGRWAALAVVLTATLLSILNVFISNVALPVMKADLDASAGEAQWILAGYNLAFGLFLVTGGRLGDLYGIRRVFLIGLALFTAASGASGFAPEAASLIAARVVQGLGAALMIPQVMSFIQVNFTGKERGTALGAYAAVGGFGSTVAQLLGGWLIEADWFGLGWRTIYLINVPVGLLAVLGALRMMRERPRASQGDRRLDWAGVVLITAALSALCVPLTIGYDRGWPWWIFLPLAASPFLAYVFVRHQRRLEASGRGMPLVRISLFHRRSFAAGNLLILLFYANNAVLFMVMPLFLQQGLGMTPFQSGLVFAPLALGFALTSMRSGEWAARFGHRTLAAGCLLLGAAYLLFYALDAAFAPAMSGWEWIPAALLAGVAMGFVSAPLNFLTLAHVKEDETGIASGVITAGVEIAYALGTVAGGMIFFSIADETAHLQAFHGAIGFNILLILGMLALIRYLKETARPAVPASPDSARHTSFERSRQHSSRSR</sequence>
<feature type="transmembrane region" description="Helical" evidence="7">
    <location>
        <begin position="312"/>
        <end position="329"/>
    </location>
</feature>
<dbReference type="Pfam" id="PF07690">
    <property type="entry name" value="MFS_1"/>
    <property type="match status" value="1"/>
</dbReference>
<feature type="transmembrane region" description="Helical" evidence="7">
    <location>
        <begin position="341"/>
        <end position="365"/>
    </location>
</feature>
<dbReference type="RefSeq" id="WP_213483734.1">
    <property type="nucleotide sequence ID" value="NZ_CAJRAY010000023.1"/>
</dbReference>
<feature type="compositionally biased region" description="Basic and acidic residues" evidence="6">
    <location>
        <begin position="476"/>
        <end position="486"/>
    </location>
</feature>
<feature type="transmembrane region" description="Helical" evidence="7">
    <location>
        <begin position="202"/>
        <end position="224"/>
    </location>
</feature>
<keyword evidence="3 7" id="KW-0812">Transmembrane</keyword>
<dbReference type="Gene3D" id="1.20.1720.10">
    <property type="entry name" value="Multidrug resistance protein D"/>
    <property type="match status" value="1"/>
</dbReference>
<dbReference type="InterPro" id="IPR020846">
    <property type="entry name" value="MFS_dom"/>
</dbReference>
<feature type="transmembrane region" description="Helical" evidence="7">
    <location>
        <begin position="276"/>
        <end position="300"/>
    </location>
</feature>
<name>A0ABM8V1R8_THEXY</name>
<dbReference type="InterPro" id="IPR036259">
    <property type="entry name" value="MFS_trans_sf"/>
</dbReference>
<feature type="transmembrane region" description="Helical" evidence="7">
    <location>
        <begin position="103"/>
        <end position="124"/>
    </location>
</feature>
<reference evidence="9 10" key="1">
    <citation type="submission" date="2021-04" db="EMBL/GenBank/DDBJ databases">
        <authorList>
            <person name="Rakotoarivonina H."/>
        </authorList>
    </citation>
    <scope>NUCLEOTIDE SEQUENCE [LARGE SCALE GENOMIC DNA]</scope>
    <source>
        <strain evidence="9 10">XE</strain>
    </source>
</reference>
<evidence type="ECO:0000256" key="5">
    <source>
        <dbReference type="ARBA" id="ARBA00023136"/>
    </source>
</evidence>
<evidence type="ECO:0000256" key="3">
    <source>
        <dbReference type="ARBA" id="ARBA00022692"/>
    </source>
</evidence>
<feature type="transmembrane region" description="Helical" evidence="7">
    <location>
        <begin position="48"/>
        <end position="66"/>
    </location>
</feature>
<keyword evidence="2" id="KW-0813">Transport</keyword>
<evidence type="ECO:0000256" key="1">
    <source>
        <dbReference type="ARBA" id="ARBA00004651"/>
    </source>
</evidence>
<feature type="transmembrane region" description="Helical" evidence="7">
    <location>
        <begin position="12"/>
        <end position="36"/>
    </location>
</feature>